<dbReference type="KEGG" id="tpol:Mal48_26000"/>
<dbReference type="Proteomes" id="UP000315724">
    <property type="component" value="Chromosome"/>
</dbReference>
<reference evidence="3 4" key="1">
    <citation type="submission" date="2019-02" db="EMBL/GenBank/DDBJ databases">
        <title>Deep-cultivation of Planctomycetes and their phenomic and genomic characterization uncovers novel biology.</title>
        <authorList>
            <person name="Wiegand S."/>
            <person name="Jogler M."/>
            <person name="Boedeker C."/>
            <person name="Pinto D."/>
            <person name="Vollmers J."/>
            <person name="Rivas-Marin E."/>
            <person name="Kohn T."/>
            <person name="Peeters S.H."/>
            <person name="Heuer A."/>
            <person name="Rast P."/>
            <person name="Oberbeckmann S."/>
            <person name="Bunk B."/>
            <person name="Jeske O."/>
            <person name="Meyerdierks A."/>
            <person name="Storesund J.E."/>
            <person name="Kallscheuer N."/>
            <person name="Luecker S."/>
            <person name="Lage O.M."/>
            <person name="Pohl T."/>
            <person name="Merkel B.J."/>
            <person name="Hornburger P."/>
            <person name="Mueller R.-W."/>
            <person name="Bruemmer F."/>
            <person name="Labrenz M."/>
            <person name="Spormann A.M."/>
            <person name="Op den Camp H."/>
            <person name="Overmann J."/>
            <person name="Amann R."/>
            <person name="Jetten M.S.M."/>
            <person name="Mascher T."/>
            <person name="Medema M.H."/>
            <person name="Devos D.P."/>
            <person name="Kaster A.-K."/>
            <person name="Ovreas L."/>
            <person name="Rohde M."/>
            <person name="Galperin M.Y."/>
            <person name="Jogler C."/>
        </authorList>
    </citation>
    <scope>NUCLEOTIDE SEQUENCE [LARGE SCALE GENOMIC DNA]</scope>
    <source>
        <strain evidence="3 4">Mal48</strain>
    </source>
</reference>
<evidence type="ECO:0000259" key="2">
    <source>
        <dbReference type="Pfam" id="PF14237"/>
    </source>
</evidence>
<organism evidence="3 4">
    <name type="scientific">Thalassoglobus polymorphus</name>
    <dbReference type="NCBI Taxonomy" id="2527994"/>
    <lineage>
        <taxon>Bacteria</taxon>
        <taxon>Pseudomonadati</taxon>
        <taxon>Planctomycetota</taxon>
        <taxon>Planctomycetia</taxon>
        <taxon>Planctomycetales</taxon>
        <taxon>Planctomycetaceae</taxon>
        <taxon>Thalassoglobus</taxon>
    </lineage>
</organism>
<keyword evidence="1" id="KW-0812">Transmembrane</keyword>
<proteinExistence type="predicted"/>
<feature type="domain" description="GYF" evidence="2">
    <location>
        <begin position="5"/>
        <end position="53"/>
    </location>
</feature>
<protein>
    <recommendedName>
        <fullName evidence="2">GYF domain-containing protein</fullName>
    </recommendedName>
</protein>
<sequence length="245" mass="27652">MAVEYHYRLNGEIHGPITFRELVMHVREENLSTDDLVKADWDSQWIPAAAVVGLFHLAGRDDVLAIWEAEQQERQASIAVVGTNEDPTQAASPEVGRFPRIPGSLDRSQILNTFEDDRDDFDLTREIANVAAEALNERSFKPKSLRRKIADASRSLFSTAVLYRWFRFGSAIVSANLAGILIVNWSIANMQRFPKPGQSQTFPHEFPFWGECTPILFITLLVDTMLLTGFLGYWAARGVELILDD</sequence>
<name>A0A517QP40_9PLAN</name>
<dbReference type="RefSeq" id="WP_145199520.1">
    <property type="nucleotide sequence ID" value="NZ_CP036267.1"/>
</dbReference>
<keyword evidence="4" id="KW-1185">Reference proteome</keyword>
<keyword evidence="1" id="KW-1133">Transmembrane helix</keyword>
<evidence type="ECO:0000313" key="3">
    <source>
        <dbReference type="EMBL" id="QDT33347.1"/>
    </source>
</evidence>
<feature type="transmembrane region" description="Helical" evidence="1">
    <location>
        <begin position="215"/>
        <end position="236"/>
    </location>
</feature>
<accession>A0A517QP40</accession>
<dbReference type="Pfam" id="PF14237">
    <property type="entry name" value="GYF_2"/>
    <property type="match status" value="1"/>
</dbReference>
<keyword evidence="1" id="KW-0472">Membrane</keyword>
<dbReference type="OrthoDB" id="251257at2"/>
<evidence type="ECO:0000256" key="1">
    <source>
        <dbReference type="SAM" id="Phobius"/>
    </source>
</evidence>
<feature type="transmembrane region" description="Helical" evidence="1">
    <location>
        <begin position="165"/>
        <end position="187"/>
    </location>
</feature>
<dbReference type="InterPro" id="IPR025640">
    <property type="entry name" value="GYF_2"/>
</dbReference>
<dbReference type="AlphaFoldDB" id="A0A517QP40"/>
<evidence type="ECO:0000313" key="4">
    <source>
        <dbReference type="Proteomes" id="UP000315724"/>
    </source>
</evidence>
<gene>
    <name evidence="3" type="ORF">Mal48_26000</name>
</gene>
<dbReference type="EMBL" id="CP036267">
    <property type="protein sequence ID" value="QDT33347.1"/>
    <property type="molecule type" value="Genomic_DNA"/>
</dbReference>